<dbReference type="AlphaFoldDB" id="A0A9X2F0D1"/>
<dbReference type="PROSITE" id="PS51257">
    <property type="entry name" value="PROKAR_LIPOPROTEIN"/>
    <property type="match status" value="1"/>
</dbReference>
<dbReference type="InterPro" id="IPR051200">
    <property type="entry name" value="Host-pathogen_enzymatic-act"/>
</dbReference>
<sequence length="428" mass="47453">MRKNLFFVVIFLLGFMTVSCNKSKAVIEKRTETSKVSKVDTLVIIKPIIKPYSHLTLDSSIVLQSAPGTKSVLFNSSQSRLYALNLEGLSIYEFGQASKQLIREFKFKPSIGKGWNYDDAKEIISYREKPVEAAISNHDSILWVSLHNNGGITPIFLQDVLKMKTVPTHADSVVKQLQVVYETGATPDTVFVPLIATGKTPKVIAVDEPSQHLLVSNWHSKTTSVLAINSLEFPYAHLVKNISTGAIPRGIAIDQARQKSYIAIMGGAQINVLDNKTWSKDTILNVSSNPRHIVTDDQGRLFISYNMFSQIACVDPVTGKTLFTAKTSDNPRTIALSKNNKFLFVTCYKGNKLEIFKIEDNGFTQIYSLKSNGAPVGVDLFEDDNKLEAWVCNYTIGAIKVFIFNKSQSELNIVSAKPKSGFKSAKTL</sequence>
<protein>
    <submittedName>
        <fullName evidence="1">YncE family protein</fullName>
    </submittedName>
</protein>
<dbReference type="SUPFAM" id="SSF63825">
    <property type="entry name" value="YWTD domain"/>
    <property type="match status" value="1"/>
</dbReference>
<evidence type="ECO:0000313" key="1">
    <source>
        <dbReference type="EMBL" id="MCO4291755.1"/>
    </source>
</evidence>
<accession>A0A9X2F0D1</accession>
<gene>
    <name evidence="1" type="ORF">NF867_02630</name>
</gene>
<keyword evidence="2" id="KW-1185">Reference proteome</keyword>
<comment type="caution">
    <text evidence="1">The sequence shown here is derived from an EMBL/GenBank/DDBJ whole genome shotgun (WGS) entry which is preliminary data.</text>
</comment>
<dbReference type="Proteomes" id="UP001155182">
    <property type="component" value="Unassembled WGS sequence"/>
</dbReference>
<reference evidence="1" key="1">
    <citation type="submission" date="2022-06" db="EMBL/GenBank/DDBJ databases">
        <title>Solitalea sp. MAHUQ-68 isolated from rhizospheric soil.</title>
        <authorList>
            <person name="Huq M.A."/>
        </authorList>
    </citation>
    <scope>NUCLEOTIDE SEQUENCE</scope>
    <source>
        <strain evidence="1">MAHUQ-68</strain>
    </source>
</reference>
<dbReference type="InterPro" id="IPR015943">
    <property type="entry name" value="WD40/YVTN_repeat-like_dom_sf"/>
</dbReference>
<dbReference type="PANTHER" id="PTHR47197">
    <property type="entry name" value="PROTEIN NIRF"/>
    <property type="match status" value="1"/>
</dbReference>
<dbReference type="RefSeq" id="WP_252585992.1">
    <property type="nucleotide sequence ID" value="NZ_JAMWYS010000009.1"/>
</dbReference>
<proteinExistence type="predicted"/>
<organism evidence="1 2">
    <name type="scientific">Solitalea agri</name>
    <dbReference type="NCBI Taxonomy" id="2953739"/>
    <lineage>
        <taxon>Bacteria</taxon>
        <taxon>Pseudomonadati</taxon>
        <taxon>Bacteroidota</taxon>
        <taxon>Sphingobacteriia</taxon>
        <taxon>Sphingobacteriales</taxon>
        <taxon>Sphingobacteriaceae</taxon>
        <taxon>Solitalea</taxon>
    </lineage>
</organism>
<dbReference type="PANTHER" id="PTHR47197:SF3">
    <property type="entry name" value="DIHYDRO-HEME D1 DEHYDROGENASE"/>
    <property type="match status" value="1"/>
</dbReference>
<evidence type="ECO:0000313" key="2">
    <source>
        <dbReference type="Proteomes" id="UP001155182"/>
    </source>
</evidence>
<dbReference type="EMBL" id="JAMWYS010000009">
    <property type="protein sequence ID" value="MCO4291755.1"/>
    <property type="molecule type" value="Genomic_DNA"/>
</dbReference>
<name>A0A9X2F0D1_9SPHI</name>
<dbReference type="Gene3D" id="2.130.10.10">
    <property type="entry name" value="YVTN repeat-like/Quinoprotein amine dehydrogenase"/>
    <property type="match status" value="1"/>
</dbReference>